<dbReference type="PANTHER" id="PTHR41534">
    <property type="entry name" value="BLR3401 PROTEIN"/>
    <property type="match status" value="1"/>
</dbReference>
<keyword evidence="2" id="KW-0560">Oxidoreductase</keyword>
<comment type="caution">
    <text evidence="3">The sequence shown here is derived from an EMBL/GenBank/DDBJ whole genome shotgun (WGS) entry which is preliminary data.</text>
</comment>
<dbReference type="OrthoDB" id="7446267at2"/>
<dbReference type="InterPro" id="IPR032710">
    <property type="entry name" value="NTF2-like_dom_sf"/>
</dbReference>
<dbReference type="Gene3D" id="3.10.450.50">
    <property type="match status" value="1"/>
</dbReference>
<dbReference type="RefSeq" id="WP_119377730.1">
    <property type="nucleotide sequence ID" value="NZ_QWFX01000016.1"/>
</dbReference>
<reference evidence="3 4" key="1">
    <citation type="submission" date="2018-08" db="EMBL/GenBank/DDBJ databases">
        <title>Henriciella mobilis sp. nov., isolated from seawater.</title>
        <authorList>
            <person name="Cheng H."/>
            <person name="Wu Y.-H."/>
            <person name="Xu X.-W."/>
            <person name="Guo L.-L."/>
        </authorList>
    </citation>
    <scope>NUCLEOTIDE SEQUENCE [LARGE SCALE GENOMIC DNA]</scope>
    <source>
        <strain evidence="3 4">JN25</strain>
    </source>
</reference>
<protein>
    <submittedName>
        <fullName evidence="3">Benzene 1,2-dioxygenase</fullName>
    </submittedName>
</protein>
<dbReference type="CDD" id="cd00667">
    <property type="entry name" value="ring_hydroxylating_dioxygenases_beta"/>
    <property type="match status" value="1"/>
</dbReference>
<dbReference type="GO" id="GO:0051213">
    <property type="term" value="F:dioxygenase activity"/>
    <property type="evidence" value="ECO:0007669"/>
    <property type="project" value="UniProtKB-KW"/>
</dbReference>
<dbReference type="GO" id="GO:0019380">
    <property type="term" value="P:3-phenylpropionate catabolic process"/>
    <property type="evidence" value="ECO:0007669"/>
    <property type="project" value="TreeGrafter"/>
</dbReference>
<evidence type="ECO:0000256" key="2">
    <source>
        <dbReference type="ARBA" id="ARBA00023002"/>
    </source>
</evidence>
<accession>A0A399RA51</accession>
<comment type="similarity">
    <text evidence="1">Belongs to the bacterial ring-hydroxylating dioxygenase beta subunit family.</text>
</comment>
<dbReference type="InterPro" id="IPR000391">
    <property type="entry name" value="Rng_hydr_dOase-bsu"/>
</dbReference>
<dbReference type="SUPFAM" id="SSF54427">
    <property type="entry name" value="NTF2-like"/>
    <property type="match status" value="1"/>
</dbReference>
<dbReference type="AlphaFoldDB" id="A0A399RA51"/>
<keyword evidence="3" id="KW-0223">Dioxygenase</keyword>
<dbReference type="PANTHER" id="PTHR41534:SF1">
    <property type="entry name" value="BLR3401 PROTEIN"/>
    <property type="match status" value="1"/>
</dbReference>
<evidence type="ECO:0000256" key="1">
    <source>
        <dbReference type="ARBA" id="ARBA00009570"/>
    </source>
</evidence>
<sequence>MSVMTERPQEESLYQKAQRILSLEGYLLDVKRWDDWLDLYAKDAEYWVPAWKDDLSVTEDPARELSLIYYPNRTGLEDRVFRIKSGKSLASTPLPRTCHMMNIARVARRDDGLVEADCSWSVYSYRFEKAAHLFGLSNYLLKETETGFQIKKRRTLVHSDTIPNVLDIYSI</sequence>
<gene>
    <name evidence="3" type="ORF">D1223_18030</name>
</gene>
<dbReference type="EMBL" id="QWFX01000016">
    <property type="protein sequence ID" value="RIJ26837.1"/>
    <property type="molecule type" value="Genomic_DNA"/>
</dbReference>
<proteinExistence type="inferred from homology"/>
<evidence type="ECO:0000313" key="4">
    <source>
        <dbReference type="Proteomes" id="UP000266385"/>
    </source>
</evidence>
<organism evidence="3 4">
    <name type="scientific">Henriciella mobilis</name>
    <dbReference type="NCBI Taxonomy" id="2305467"/>
    <lineage>
        <taxon>Bacteria</taxon>
        <taxon>Pseudomonadati</taxon>
        <taxon>Pseudomonadota</taxon>
        <taxon>Alphaproteobacteria</taxon>
        <taxon>Hyphomonadales</taxon>
        <taxon>Hyphomonadaceae</taxon>
        <taxon>Henriciella</taxon>
    </lineage>
</organism>
<keyword evidence="4" id="KW-1185">Reference proteome</keyword>
<evidence type="ECO:0000313" key="3">
    <source>
        <dbReference type="EMBL" id="RIJ26837.1"/>
    </source>
</evidence>
<dbReference type="Proteomes" id="UP000266385">
    <property type="component" value="Unassembled WGS sequence"/>
</dbReference>
<dbReference type="Pfam" id="PF00866">
    <property type="entry name" value="Ring_hydroxyl_B"/>
    <property type="match status" value="1"/>
</dbReference>
<name>A0A399RA51_9PROT</name>